<keyword evidence="5" id="KW-1185">Reference proteome</keyword>
<dbReference type="SUPFAM" id="SSF49899">
    <property type="entry name" value="Concanavalin A-like lectins/glucanases"/>
    <property type="match status" value="1"/>
</dbReference>
<gene>
    <name evidence="4" type="primary">101897112</name>
    <name evidence="6" type="synonym">LOC101897112</name>
</gene>
<name>A0A1I8M9B5_MUSDO</name>
<dbReference type="VEuPathDB" id="VectorBase:MDOA002564"/>
<keyword evidence="6" id="KW-0808">Transferase</keyword>
<dbReference type="VEuPathDB" id="VectorBase:MDOMA2_017882"/>
<evidence type="ECO:0000256" key="1">
    <source>
        <dbReference type="ARBA" id="ARBA00022734"/>
    </source>
</evidence>
<dbReference type="OrthoDB" id="8443340at2759"/>
<protein>
    <recommendedName>
        <fullName evidence="2">Galectin</fullName>
    </recommendedName>
</protein>
<dbReference type="EnsemblMetazoa" id="MDOA002564-RB">
    <property type="protein sequence ID" value="MDOA002564-PB"/>
    <property type="gene ID" value="MDOA002564"/>
</dbReference>
<dbReference type="eggNOG" id="ENOG502T13D">
    <property type="taxonomic scope" value="Eukaryota"/>
</dbReference>
<dbReference type="GO" id="GO:0030246">
    <property type="term" value="F:carbohydrate binding"/>
    <property type="evidence" value="ECO:0007669"/>
    <property type="project" value="UniProtKB-UniRule"/>
</dbReference>
<feature type="domain" description="Galectin" evidence="3">
    <location>
        <begin position="7"/>
        <end position="186"/>
    </location>
</feature>
<keyword evidence="6" id="KW-0418">Kinase</keyword>
<dbReference type="KEGG" id="mde:101897112"/>
<proteinExistence type="predicted"/>
<dbReference type="InterPro" id="IPR013320">
    <property type="entry name" value="ConA-like_dom_sf"/>
</dbReference>
<evidence type="ECO:0000259" key="3">
    <source>
        <dbReference type="PROSITE" id="PS51304"/>
    </source>
</evidence>
<sequence length="188" mass="21960">MPPIAYTTNIVPNVLQKGDKIRIKGILDDNAQEFSINFVNEICKNPDFITYHFKWLLDERVIVENYKDNGSWVDHQEQDYDSLDGVLYSDDNVDVDDDGDNDNDSQLRYENNNNNNNNNNTILNYSVLGSIFELEFAFQDDVIDVYKIFDNKPNRITTYEPYFELSEIKAIQVWGDVKKISELTFKYA</sequence>
<dbReference type="InterPro" id="IPR044156">
    <property type="entry name" value="Galectin-like"/>
</dbReference>
<dbReference type="PROSITE" id="PS51304">
    <property type="entry name" value="GALECTIN"/>
    <property type="match status" value="1"/>
</dbReference>
<evidence type="ECO:0000313" key="4">
    <source>
        <dbReference type="EnsemblMetazoa" id="MDOA002564-PB"/>
    </source>
</evidence>
<evidence type="ECO:0000313" key="6">
    <source>
        <dbReference type="RefSeq" id="XP_005185003.1"/>
    </source>
</evidence>
<dbReference type="PANTHER" id="PTHR11346">
    <property type="entry name" value="GALECTIN"/>
    <property type="match status" value="1"/>
</dbReference>
<reference evidence="6" key="2">
    <citation type="submission" date="2025-04" db="UniProtKB">
        <authorList>
            <consortium name="RefSeq"/>
        </authorList>
    </citation>
    <scope>IDENTIFICATION</scope>
    <source>
        <strain evidence="6">Aabys</strain>
    </source>
</reference>
<organism evidence="4">
    <name type="scientific">Musca domestica</name>
    <name type="common">House fly</name>
    <dbReference type="NCBI Taxonomy" id="7370"/>
    <lineage>
        <taxon>Eukaryota</taxon>
        <taxon>Metazoa</taxon>
        <taxon>Ecdysozoa</taxon>
        <taxon>Arthropoda</taxon>
        <taxon>Hexapoda</taxon>
        <taxon>Insecta</taxon>
        <taxon>Pterygota</taxon>
        <taxon>Neoptera</taxon>
        <taxon>Endopterygota</taxon>
        <taxon>Diptera</taxon>
        <taxon>Brachycera</taxon>
        <taxon>Muscomorpha</taxon>
        <taxon>Muscoidea</taxon>
        <taxon>Muscidae</taxon>
        <taxon>Musca</taxon>
    </lineage>
</organism>
<accession>A0A1I8M9B5</accession>
<dbReference type="GeneID" id="101897112"/>
<dbReference type="Pfam" id="PF00337">
    <property type="entry name" value="Gal-bind_lectin"/>
    <property type="match status" value="1"/>
</dbReference>
<dbReference type="GO" id="GO:0016301">
    <property type="term" value="F:kinase activity"/>
    <property type="evidence" value="ECO:0007669"/>
    <property type="project" value="UniProtKB-KW"/>
</dbReference>
<keyword evidence="1 2" id="KW-0430">Lectin</keyword>
<dbReference type="SMART" id="SM00908">
    <property type="entry name" value="Gal-bind_lectin"/>
    <property type="match status" value="1"/>
</dbReference>
<evidence type="ECO:0000256" key="2">
    <source>
        <dbReference type="RuleBase" id="RU102079"/>
    </source>
</evidence>
<dbReference type="Proteomes" id="UP001652621">
    <property type="component" value="Unplaced"/>
</dbReference>
<dbReference type="Gene3D" id="2.60.120.200">
    <property type="match status" value="1"/>
</dbReference>
<dbReference type="InterPro" id="IPR001079">
    <property type="entry name" value="Galectin_CRD"/>
</dbReference>
<dbReference type="AlphaFoldDB" id="A0A1I8M9B5"/>
<dbReference type="PANTHER" id="PTHR11346:SF147">
    <property type="entry name" value="GALECTIN"/>
    <property type="match status" value="1"/>
</dbReference>
<dbReference type="RefSeq" id="XP_005185003.1">
    <property type="nucleotide sequence ID" value="XM_005184946.3"/>
</dbReference>
<evidence type="ECO:0000313" key="5">
    <source>
        <dbReference type="Proteomes" id="UP001652621"/>
    </source>
</evidence>
<reference evidence="4" key="1">
    <citation type="submission" date="2020-05" db="UniProtKB">
        <authorList>
            <consortium name="EnsemblMetazoa"/>
        </authorList>
    </citation>
    <scope>IDENTIFICATION</scope>
    <source>
        <strain evidence="4">Aabys</strain>
    </source>
</reference>